<evidence type="ECO:0000313" key="3">
    <source>
        <dbReference type="Proteomes" id="UP000029738"/>
    </source>
</evidence>
<gene>
    <name evidence="2" type="ORF">DA73_0400038775</name>
</gene>
<protein>
    <submittedName>
        <fullName evidence="2">Uncharacterized protein</fullName>
    </submittedName>
</protein>
<dbReference type="AlphaFoldDB" id="A0A8S9TDP3"/>
<dbReference type="RefSeq" id="WP_153021571.1">
    <property type="nucleotide sequence ID" value="NZ_JHEG04000001.1"/>
</dbReference>
<keyword evidence="3" id="KW-1185">Reference proteome</keyword>
<comment type="caution">
    <text evidence="2">The sequence shown here is derived from an EMBL/GenBank/DDBJ whole genome shotgun (WGS) entry which is preliminary data.</text>
</comment>
<dbReference type="Proteomes" id="UP000029738">
    <property type="component" value="Unassembled WGS sequence"/>
</dbReference>
<sequence>MTFIDTPHPTSCRRMGYYGVLISAIAQKLTTHTKPEETNCGTHPNRSEKT</sequence>
<feature type="region of interest" description="Disordered" evidence="1">
    <location>
        <begin position="30"/>
        <end position="50"/>
    </location>
</feature>
<organism evidence="2 3">
    <name type="scientific">Tolypothrix bouteillei VB521301</name>
    <dbReference type="NCBI Taxonomy" id="1479485"/>
    <lineage>
        <taxon>Bacteria</taxon>
        <taxon>Bacillati</taxon>
        <taxon>Cyanobacteriota</taxon>
        <taxon>Cyanophyceae</taxon>
        <taxon>Nostocales</taxon>
        <taxon>Tolypothrichaceae</taxon>
        <taxon>Tolypothrix</taxon>
    </lineage>
</organism>
<proteinExistence type="predicted"/>
<name>A0A8S9TDP3_9CYAN</name>
<evidence type="ECO:0000256" key="1">
    <source>
        <dbReference type="SAM" id="MobiDB-lite"/>
    </source>
</evidence>
<evidence type="ECO:0000313" key="2">
    <source>
        <dbReference type="EMBL" id="KAF3890731.1"/>
    </source>
</evidence>
<reference evidence="2" key="1">
    <citation type="journal article" date="2015" name="Genome Announc.">
        <title>Draft Genome Sequence of Tolypothrix boutellei Strain VB521301.</title>
        <authorList>
            <person name="Chandrababunaidu M.M."/>
            <person name="Singh D."/>
            <person name="Sen D."/>
            <person name="Bhan S."/>
            <person name="Das S."/>
            <person name="Gupta A."/>
            <person name="Adhikary S.P."/>
            <person name="Tripathy S."/>
        </authorList>
    </citation>
    <scope>NUCLEOTIDE SEQUENCE</scope>
    <source>
        <strain evidence="2">VB521301</strain>
    </source>
</reference>
<dbReference type="EMBL" id="JHEG04000001">
    <property type="protein sequence ID" value="KAF3890731.1"/>
    <property type="molecule type" value="Genomic_DNA"/>
</dbReference>
<reference evidence="2" key="2">
    <citation type="submission" date="2019-11" db="EMBL/GenBank/DDBJ databases">
        <title>Improved Assembly of Tolypothrix boutellei genome.</title>
        <authorList>
            <person name="Sarangi A.N."/>
            <person name="Mukherjee M."/>
            <person name="Ghosh S."/>
            <person name="Singh D."/>
            <person name="Das A."/>
            <person name="Kant S."/>
            <person name="Prusty A."/>
            <person name="Tripathy S."/>
        </authorList>
    </citation>
    <scope>NUCLEOTIDE SEQUENCE</scope>
    <source>
        <strain evidence="2">VB521301</strain>
    </source>
</reference>
<accession>A0A8S9TDP3</accession>